<accession>A0ABT2NLC0</accession>
<evidence type="ECO:0000256" key="3">
    <source>
        <dbReference type="ARBA" id="ARBA00022449"/>
    </source>
</evidence>
<evidence type="ECO:0000256" key="6">
    <source>
        <dbReference type="ARBA" id="ARBA00022989"/>
    </source>
</evidence>
<evidence type="ECO:0000256" key="1">
    <source>
        <dbReference type="ARBA" id="ARBA00004429"/>
    </source>
</evidence>
<evidence type="ECO:0000256" key="4">
    <source>
        <dbReference type="ARBA" id="ARBA00022475"/>
    </source>
</evidence>
<dbReference type="RefSeq" id="WP_261495182.1">
    <property type="nucleotide sequence ID" value="NZ_JAOCQF010000001.1"/>
</dbReference>
<feature type="transmembrane region" description="Helical" evidence="10">
    <location>
        <begin position="47"/>
        <end position="68"/>
    </location>
</feature>
<gene>
    <name evidence="11" type="ORF">N5I32_09380</name>
</gene>
<keyword evidence="2" id="KW-0813">Transport</keyword>
<keyword evidence="3" id="KW-0050">Antiport</keyword>
<dbReference type="PANTHER" id="PTHR43298">
    <property type="entry name" value="MULTIDRUG RESISTANCE PROTEIN NORM-RELATED"/>
    <property type="match status" value="1"/>
</dbReference>
<dbReference type="Pfam" id="PF01554">
    <property type="entry name" value="MatE"/>
    <property type="match status" value="2"/>
</dbReference>
<feature type="transmembrane region" description="Helical" evidence="10">
    <location>
        <begin position="128"/>
        <end position="145"/>
    </location>
</feature>
<dbReference type="Proteomes" id="UP001205601">
    <property type="component" value="Unassembled WGS sequence"/>
</dbReference>
<feature type="transmembrane region" description="Helical" evidence="10">
    <location>
        <begin position="417"/>
        <end position="440"/>
    </location>
</feature>
<feature type="transmembrane region" description="Helical" evidence="10">
    <location>
        <begin position="190"/>
        <end position="211"/>
    </location>
</feature>
<dbReference type="PANTHER" id="PTHR43298:SF2">
    <property type="entry name" value="FMN_FAD EXPORTER YEEO-RELATED"/>
    <property type="match status" value="1"/>
</dbReference>
<organism evidence="11 12">
    <name type="scientific">Albidovulum sediminis</name>
    <dbReference type="NCBI Taxonomy" id="3066345"/>
    <lineage>
        <taxon>Bacteria</taxon>
        <taxon>Pseudomonadati</taxon>
        <taxon>Pseudomonadota</taxon>
        <taxon>Alphaproteobacteria</taxon>
        <taxon>Rhodobacterales</taxon>
        <taxon>Paracoccaceae</taxon>
        <taxon>Albidovulum</taxon>
    </lineage>
</organism>
<feature type="transmembrane region" description="Helical" evidence="10">
    <location>
        <begin position="270"/>
        <end position="292"/>
    </location>
</feature>
<dbReference type="InterPro" id="IPR048279">
    <property type="entry name" value="MdtK-like"/>
</dbReference>
<comment type="subcellular location">
    <subcellularLocation>
        <location evidence="1">Cell inner membrane</location>
        <topology evidence="1">Multi-pass membrane protein</topology>
    </subcellularLocation>
</comment>
<feature type="transmembrane region" description="Helical" evidence="10">
    <location>
        <begin position="243"/>
        <end position="264"/>
    </location>
</feature>
<evidence type="ECO:0000313" key="12">
    <source>
        <dbReference type="Proteomes" id="UP001205601"/>
    </source>
</evidence>
<keyword evidence="12" id="KW-1185">Reference proteome</keyword>
<keyword evidence="7" id="KW-0406">Ion transport</keyword>
<feature type="transmembrane region" description="Helical" evidence="10">
    <location>
        <begin position="391"/>
        <end position="411"/>
    </location>
</feature>
<keyword evidence="8 10" id="KW-0472">Membrane</keyword>
<name>A0ABT2NLC0_9RHOB</name>
<evidence type="ECO:0000256" key="5">
    <source>
        <dbReference type="ARBA" id="ARBA00022692"/>
    </source>
</evidence>
<dbReference type="EMBL" id="JAOCQF010000001">
    <property type="protein sequence ID" value="MCT8329722.1"/>
    <property type="molecule type" value="Genomic_DNA"/>
</dbReference>
<sequence length="458" mass="48439">MSYSAHARALWVLGLPLIGSNLAQMTLHVTDTVMLGWYGTAELAAVVLGSSTFFIIFILGSGFALAVTPLVASALGRGDETRVRRDTRMGMWLSVLFGLCVLPLTFWSGKVLAALGQEPEVARLGQDYLRTAGFGMIPALLIMVLKSFLSAFERAGIVLWATLAGVGLNIVLNWMLIFGNWGAPELGVQGAALASVATQILTLAVLVAYAARHPVLAPYRIFRRFWRPDPPAMAQVFRLGWPIGLTGLFESGLFTATAIMMGWIGAVELASHGIALELAAIAFMVHLGLSNAATVRIGRAYGQGDVRGLRDGAATAMAMSLVFGVVVVAVFLAFPVPLIELFLDPSNPQAGDIVAYGTALLAVAALFQVADATQVMGLGLLRGVHDTRAPMIIASVSYWLIGIPTSYLLAFKAGMGGVGLWLGLVVGLVCAASLLMLRFWRGLWLADKPGAPTSGTPA</sequence>
<dbReference type="NCBIfam" id="TIGR00797">
    <property type="entry name" value="matE"/>
    <property type="match status" value="1"/>
</dbReference>
<dbReference type="InterPro" id="IPR050222">
    <property type="entry name" value="MATE_MdtK"/>
</dbReference>
<keyword evidence="6 10" id="KW-1133">Transmembrane helix</keyword>
<feature type="transmembrane region" description="Helical" evidence="10">
    <location>
        <begin position="157"/>
        <end position="178"/>
    </location>
</feature>
<keyword evidence="5 10" id="KW-0812">Transmembrane</keyword>
<feature type="transmembrane region" description="Helical" evidence="10">
    <location>
        <begin position="313"/>
        <end position="333"/>
    </location>
</feature>
<evidence type="ECO:0000256" key="9">
    <source>
        <dbReference type="ARBA" id="ARBA00031636"/>
    </source>
</evidence>
<proteinExistence type="predicted"/>
<evidence type="ECO:0000256" key="7">
    <source>
        <dbReference type="ARBA" id="ARBA00023065"/>
    </source>
</evidence>
<feature type="transmembrane region" description="Helical" evidence="10">
    <location>
        <begin position="89"/>
        <end position="108"/>
    </location>
</feature>
<protein>
    <recommendedName>
        <fullName evidence="9">Multidrug-efflux transporter</fullName>
    </recommendedName>
</protein>
<evidence type="ECO:0000256" key="2">
    <source>
        <dbReference type="ARBA" id="ARBA00022448"/>
    </source>
</evidence>
<comment type="caution">
    <text evidence="11">The sequence shown here is derived from an EMBL/GenBank/DDBJ whole genome shotgun (WGS) entry which is preliminary data.</text>
</comment>
<dbReference type="PIRSF" id="PIRSF006603">
    <property type="entry name" value="DinF"/>
    <property type="match status" value="1"/>
</dbReference>
<keyword evidence="4" id="KW-1003">Cell membrane</keyword>
<evidence type="ECO:0000256" key="10">
    <source>
        <dbReference type="SAM" id="Phobius"/>
    </source>
</evidence>
<dbReference type="CDD" id="cd13131">
    <property type="entry name" value="MATE_NorM_like"/>
    <property type="match status" value="1"/>
</dbReference>
<dbReference type="InterPro" id="IPR002528">
    <property type="entry name" value="MATE_fam"/>
</dbReference>
<evidence type="ECO:0000256" key="8">
    <source>
        <dbReference type="ARBA" id="ARBA00023136"/>
    </source>
</evidence>
<evidence type="ECO:0000313" key="11">
    <source>
        <dbReference type="EMBL" id="MCT8329722.1"/>
    </source>
</evidence>
<reference evidence="12" key="1">
    <citation type="submission" date="2023-07" db="EMBL/GenBank/DDBJ databases">
        <title>Defluviimonas sediminis sp. nov., isolated from mangrove sediment.</title>
        <authorList>
            <person name="Liu L."/>
            <person name="Li J."/>
            <person name="Huang Y."/>
            <person name="Pan J."/>
            <person name="Li M."/>
        </authorList>
    </citation>
    <scope>NUCLEOTIDE SEQUENCE [LARGE SCALE GENOMIC DNA]</scope>
    <source>
        <strain evidence="12">FT324</strain>
    </source>
</reference>